<proteinExistence type="inferred from homology"/>
<name>B4NJ75_DROWI</name>
<dbReference type="eggNOG" id="ENOG502SQ21">
    <property type="taxonomic scope" value="Eukaryota"/>
</dbReference>
<protein>
    <recommendedName>
        <fullName evidence="7">Protein takeout</fullName>
    </recommendedName>
</protein>
<reference evidence="5 6" key="1">
    <citation type="journal article" date="2007" name="Nature">
        <title>Evolution of genes and genomes on the Drosophila phylogeny.</title>
        <authorList>
            <consortium name="Drosophila 12 Genomes Consortium"/>
            <person name="Clark A.G."/>
            <person name="Eisen M.B."/>
            <person name="Smith D.R."/>
            <person name="Bergman C.M."/>
            <person name="Oliver B."/>
            <person name="Markow T.A."/>
            <person name="Kaufman T.C."/>
            <person name="Kellis M."/>
            <person name="Gelbart W."/>
            <person name="Iyer V.N."/>
            <person name="Pollard D.A."/>
            <person name="Sackton T.B."/>
            <person name="Larracuente A.M."/>
            <person name="Singh N.D."/>
            <person name="Abad J.P."/>
            <person name="Abt D.N."/>
            <person name="Adryan B."/>
            <person name="Aguade M."/>
            <person name="Akashi H."/>
            <person name="Anderson W.W."/>
            <person name="Aquadro C.F."/>
            <person name="Ardell D.H."/>
            <person name="Arguello R."/>
            <person name="Artieri C.G."/>
            <person name="Barbash D.A."/>
            <person name="Barker D."/>
            <person name="Barsanti P."/>
            <person name="Batterham P."/>
            <person name="Batzoglou S."/>
            <person name="Begun D."/>
            <person name="Bhutkar A."/>
            <person name="Blanco E."/>
            <person name="Bosak S.A."/>
            <person name="Bradley R.K."/>
            <person name="Brand A.D."/>
            <person name="Brent M.R."/>
            <person name="Brooks A.N."/>
            <person name="Brown R.H."/>
            <person name="Butlin R.K."/>
            <person name="Caggese C."/>
            <person name="Calvi B.R."/>
            <person name="Bernardo de Carvalho A."/>
            <person name="Caspi A."/>
            <person name="Castrezana S."/>
            <person name="Celniker S.E."/>
            <person name="Chang J.L."/>
            <person name="Chapple C."/>
            <person name="Chatterji S."/>
            <person name="Chinwalla A."/>
            <person name="Civetta A."/>
            <person name="Clifton S.W."/>
            <person name="Comeron J.M."/>
            <person name="Costello J.C."/>
            <person name="Coyne J.A."/>
            <person name="Daub J."/>
            <person name="David R.G."/>
            <person name="Delcher A.L."/>
            <person name="Delehaunty K."/>
            <person name="Do C.B."/>
            <person name="Ebling H."/>
            <person name="Edwards K."/>
            <person name="Eickbush T."/>
            <person name="Evans J.D."/>
            <person name="Filipski A."/>
            <person name="Findeiss S."/>
            <person name="Freyhult E."/>
            <person name="Fulton L."/>
            <person name="Fulton R."/>
            <person name="Garcia A.C."/>
            <person name="Gardiner A."/>
            <person name="Garfield D.A."/>
            <person name="Garvin B.E."/>
            <person name="Gibson G."/>
            <person name="Gilbert D."/>
            <person name="Gnerre S."/>
            <person name="Godfrey J."/>
            <person name="Good R."/>
            <person name="Gotea V."/>
            <person name="Gravely B."/>
            <person name="Greenberg A.J."/>
            <person name="Griffiths-Jones S."/>
            <person name="Gross S."/>
            <person name="Guigo R."/>
            <person name="Gustafson E.A."/>
            <person name="Haerty W."/>
            <person name="Hahn M.W."/>
            <person name="Halligan D.L."/>
            <person name="Halpern A.L."/>
            <person name="Halter G.M."/>
            <person name="Han M.V."/>
            <person name="Heger A."/>
            <person name="Hillier L."/>
            <person name="Hinrichs A.S."/>
            <person name="Holmes I."/>
            <person name="Hoskins R.A."/>
            <person name="Hubisz M.J."/>
            <person name="Hultmark D."/>
            <person name="Huntley M.A."/>
            <person name="Jaffe D.B."/>
            <person name="Jagadeeshan S."/>
            <person name="Jeck W.R."/>
            <person name="Johnson J."/>
            <person name="Jones C.D."/>
            <person name="Jordan W.C."/>
            <person name="Karpen G.H."/>
            <person name="Kataoka E."/>
            <person name="Keightley P.D."/>
            <person name="Kheradpour P."/>
            <person name="Kirkness E.F."/>
            <person name="Koerich L.B."/>
            <person name="Kristiansen K."/>
            <person name="Kudrna D."/>
            <person name="Kulathinal R.J."/>
            <person name="Kumar S."/>
            <person name="Kwok R."/>
            <person name="Lander E."/>
            <person name="Langley C.H."/>
            <person name="Lapoint R."/>
            <person name="Lazzaro B.P."/>
            <person name="Lee S.J."/>
            <person name="Levesque L."/>
            <person name="Li R."/>
            <person name="Lin C.F."/>
            <person name="Lin M.F."/>
            <person name="Lindblad-Toh K."/>
            <person name="Llopart A."/>
            <person name="Long M."/>
            <person name="Low L."/>
            <person name="Lozovsky E."/>
            <person name="Lu J."/>
            <person name="Luo M."/>
            <person name="Machado C.A."/>
            <person name="Makalowski W."/>
            <person name="Marzo M."/>
            <person name="Matsuda M."/>
            <person name="Matzkin L."/>
            <person name="McAllister B."/>
            <person name="McBride C.S."/>
            <person name="McKernan B."/>
            <person name="McKernan K."/>
            <person name="Mendez-Lago M."/>
            <person name="Minx P."/>
            <person name="Mollenhauer M.U."/>
            <person name="Montooth K."/>
            <person name="Mount S.M."/>
            <person name="Mu X."/>
            <person name="Myers E."/>
            <person name="Negre B."/>
            <person name="Newfeld S."/>
            <person name="Nielsen R."/>
            <person name="Noor M.A."/>
            <person name="O'Grady P."/>
            <person name="Pachter L."/>
            <person name="Papaceit M."/>
            <person name="Parisi M.J."/>
            <person name="Parisi M."/>
            <person name="Parts L."/>
            <person name="Pedersen J.S."/>
            <person name="Pesole G."/>
            <person name="Phillippy A.M."/>
            <person name="Ponting C.P."/>
            <person name="Pop M."/>
            <person name="Porcelli D."/>
            <person name="Powell J.R."/>
            <person name="Prohaska S."/>
            <person name="Pruitt K."/>
            <person name="Puig M."/>
            <person name="Quesneville H."/>
            <person name="Ram K.R."/>
            <person name="Rand D."/>
            <person name="Rasmussen M.D."/>
            <person name="Reed L.K."/>
            <person name="Reenan R."/>
            <person name="Reily A."/>
            <person name="Remington K.A."/>
            <person name="Rieger T.T."/>
            <person name="Ritchie M.G."/>
            <person name="Robin C."/>
            <person name="Rogers Y.H."/>
            <person name="Rohde C."/>
            <person name="Rozas J."/>
            <person name="Rubenfield M.J."/>
            <person name="Ruiz A."/>
            <person name="Russo S."/>
            <person name="Salzberg S.L."/>
            <person name="Sanchez-Gracia A."/>
            <person name="Saranga D.J."/>
            <person name="Sato H."/>
            <person name="Schaeffer S.W."/>
            <person name="Schatz M.C."/>
            <person name="Schlenke T."/>
            <person name="Schwartz R."/>
            <person name="Segarra C."/>
            <person name="Singh R.S."/>
            <person name="Sirot L."/>
            <person name="Sirota M."/>
            <person name="Sisneros N.B."/>
            <person name="Smith C.D."/>
            <person name="Smith T.F."/>
            <person name="Spieth J."/>
            <person name="Stage D.E."/>
            <person name="Stark A."/>
            <person name="Stephan W."/>
            <person name="Strausberg R.L."/>
            <person name="Strempel S."/>
            <person name="Sturgill D."/>
            <person name="Sutton G."/>
            <person name="Sutton G.G."/>
            <person name="Tao W."/>
            <person name="Teichmann S."/>
            <person name="Tobari Y.N."/>
            <person name="Tomimura Y."/>
            <person name="Tsolas J.M."/>
            <person name="Valente V.L."/>
            <person name="Venter E."/>
            <person name="Venter J.C."/>
            <person name="Vicario S."/>
            <person name="Vieira F.G."/>
            <person name="Vilella A.J."/>
            <person name="Villasante A."/>
            <person name="Walenz B."/>
            <person name="Wang J."/>
            <person name="Wasserman M."/>
            <person name="Watts T."/>
            <person name="Wilson D."/>
            <person name="Wilson R.K."/>
            <person name="Wing R.A."/>
            <person name="Wolfner M.F."/>
            <person name="Wong A."/>
            <person name="Wong G.K."/>
            <person name="Wu C.I."/>
            <person name="Wu G."/>
            <person name="Yamamoto D."/>
            <person name="Yang H.P."/>
            <person name="Yang S.P."/>
            <person name="Yorke J.A."/>
            <person name="Yoshida K."/>
            <person name="Zdobnov E."/>
            <person name="Zhang P."/>
            <person name="Zhang Y."/>
            <person name="Zimin A.V."/>
            <person name="Baldwin J."/>
            <person name="Abdouelleil A."/>
            <person name="Abdulkadir J."/>
            <person name="Abebe A."/>
            <person name="Abera B."/>
            <person name="Abreu J."/>
            <person name="Acer S.C."/>
            <person name="Aftuck L."/>
            <person name="Alexander A."/>
            <person name="An P."/>
            <person name="Anderson E."/>
            <person name="Anderson S."/>
            <person name="Arachi H."/>
            <person name="Azer M."/>
            <person name="Bachantsang P."/>
            <person name="Barry A."/>
            <person name="Bayul T."/>
            <person name="Berlin A."/>
            <person name="Bessette D."/>
            <person name="Bloom T."/>
            <person name="Blye J."/>
            <person name="Boguslavskiy L."/>
            <person name="Bonnet C."/>
            <person name="Boukhgalter B."/>
            <person name="Bourzgui I."/>
            <person name="Brown A."/>
            <person name="Cahill P."/>
            <person name="Channer S."/>
            <person name="Cheshatsang Y."/>
            <person name="Chuda L."/>
            <person name="Citroen M."/>
            <person name="Collymore A."/>
            <person name="Cooke P."/>
            <person name="Costello M."/>
            <person name="D'Aco K."/>
            <person name="Daza R."/>
            <person name="De Haan G."/>
            <person name="DeGray S."/>
            <person name="DeMaso C."/>
            <person name="Dhargay N."/>
            <person name="Dooley K."/>
            <person name="Dooley E."/>
            <person name="Doricent M."/>
            <person name="Dorje P."/>
            <person name="Dorjee K."/>
            <person name="Dupes A."/>
            <person name="Elong R."/>
            <person name="Falk J."/>
            <person name="Farina A."/>
            <person name="Faro S."/>
            <person name="Ferguson D."/>
            <person name="Fisher S."/>
            <person name="Foley C.D."/>
            <person name="Franke A."/>
            <person name="Friedrich D."/>
            <person name="Gadbois L."/>
            <person name="Gearin G."/>
            <person name="Gearin C.R."/>
            <person name="Giannoukos G."/>
            <person name="Goode T."/>
            <person name="Graham J."/>
            <person name="Grandbois E."/>
            <person name="Grewal S."/>
            <person name="Gyaltsen K."/>
            <person name="Hafez N."/>
            <person name="Hagos B."/>
            <person name="Hall J."/>
            <person name="Henson C."/>
            <person name="Hollinger A."/>
            <person name="Honan T."/>
            <person name="Huard M.D."/>
            <person name="Hughes L."/>
            <person name="Hurhula B."/>
            <person name="Husby M.E."/>
            <person name="Kamat A."/>
            <person name="Kanga B."/>
            <person name="Kashin S."/>
            <person name="Khazanovich D."/>
            <person name="Kisner P."/>
            <person name="Lance K."/>
            <person name="Lara M."/>
            <person name="Lee W."/>
            <person name="Lennon N."/>
            <person name="Letendre F."/>
            <person name="LeVine R."/>
            <person name="Lipovsky A."/>
            <person name="Liu X."/>
            <person name="Liu J."/>
            <person name="Liu S."/>
            <person name="Lokyitsang T."/>
            <person name="Lokyitsang Y."/>
            <person name="Lubonja R."/>
            <person name="Lui A."/>
            <person name="MacDonald P."/>
            <person name="Magnisalis V."/>
            <person name="Maru K."/>
            <person name="Matthews C."/>
            <person name="McCusker W."/>
            <person name="McDonough S."/>
            <person name="Mehta T."/>
            <person name="Meldrim J."/>
            <person name="Meneus L."/>
            <person name="Mihai O."/>
            <person name="Mihalev A."/>
            <person name="Mihova T."/>
            <person name="Mittelman R."/>
            <person name="Mlenga V."/>
            <person name="Montmayeur A."/>
            <person name="Mulrain L."/>
            <person name="Navidi A."/>
            <person name="Naylor J."/>
            <person name="Negash T."/>
            <person name="Nguyen T."/>
            <person name="Nguyen N."/>
            <person name="Nicol R."/>
            <person name="Norbu C."/>
            <person name="Norbu N."/>
            <person name="Novod N."/>
            <person name="O'Neill B."/>
            <person name="Osman S."/>
            <person name="Markiewicz E."/>
            <person name="Oyono O.L."/>
            <person name="Patti C."/>
            <person name="Phunkhang P."/>
            <person name="Pierre F."/>
            <person name="Priest M."/>
            <person name="Raghuraman S."/>
            <person name="Rege F."/>
            <person name="Reyes R."/>
            <person name="Rise C."/>
            <person name="Rogov P."/>
            <person name="Ross K."/>
            <person name="Ryan E."/>
            <person name="Settipalli S."/>
            <person name="Shea T."/>
            <person name="Sherpa N."/>
            <person name="Shi L."/>
            <person name="Shih D."/>
            <person name="Sparrow T."/>
            <person name="Spaulding J."/>
            <person name="Stalker J."/>
            <person name="Stange-Thomann N."/>
            <person name="Stavropoulos S."/>
            <person name="Stone C."/>
            <person name="Strader C."/>
            <person name="Tesfaye S."/>
            <person name="Thomson T."/>
            <person name="Thoulutsang Y."/>
            <person name="Thoulutsang D."/>
            <person name="Topham K."/>
            <person name="Topping I."/>
            <person name="Tsamla T."/>
            <person name="Vassiliev H."/>
            <person name="Vo A."/>
            <person name="Wangchuk T."/>
            <person name="Wangdi T."/>
            <person name="Weiand M."/>
            <person name="Wilkinson J."/>
            <person name="Wilson A."/>
            <person name="Yadav S."/>
            <person name="Young G."/>
            <person name="Yu Q."/>
            <person name="Zembek L."/>
            <person name="Zhong D."/>
            <person name="Zimmer A."/>
            <person name="Zwirko Z."/>
            <person name="Jaffe D.B."/>
            <person name="Alvarez P."/>
            <person name="Brockman W."/>
            <person name="Butler J."/>
            <person name="Chin C."/>
            <person name="Gnerre S."/>
            <person name="Grabherr M."/>
            <person name="Kleber M."/>
            <person name="Mauceli E."/>
            <person name="MacCallum I."/>
        </authorList>
    </citation>
    <scope>NUCLEOTIDE SEQUENCE [LARGE SCALE GENOMIC DNA]</scope>
    <source>
        <strain evidence="6">Tucson 14030-0811.24</strain>
    </source>
</reference>
<dbReference type="SMART" id="SM00700">
    <property type="entry name" value="JHBP"/>
    <property type="match status" value="1"/>
</dbReference>
<keyword evidence="6" id="KW-1185">Reference proteome</keyword>
<feature type="chain" id="PRO_5006458463" description="Protein takeout" evidence="4">
    <location>
        <begin position="22"/>
        <end position="249"/>
    </location>
</feature>
<dbReference type="GO" id="GO:0005615">
    <property type="term" value="C:extracellular space"/>
    <property type="evidence" value="ECO:0007669"/>
    <property type="project" value="TreeGrafter"/>
</dbReference>
<dbReference type="SMR" id="B4NJ75"/>
<gene>
    <name evidence="5" type="primary">Dwil\GK13451</name>
    <name evidence="5" type="ORF">Dwil_GK13451</name>
</gene>
<feature type="signal peptide" evidence="4">
    <location>
        <begin position="1"/>
        <end position="21"/>
    </location>
</feature>
<dbReference type="HOGENOM" id="CLU_069908_0_0_1"/>
<dbReference type="Gene3D" id="3.15.10.30">
    <property type="entry name" value="Haemolymph juvenile hormone binding protein"/>
    <property type="match status" value="1"/>
</dbReference>
<evidence type="ECO:0000313" key="6">
    <source>
        <dbReference type="Proteomes" id="UP000007798"/>
    </source>
</evidence>
<sequence>MLPRFICLPILTLVLCQAVHAKFPDDPKACKYGDAACMVKFMNNLIKEKGIQGDDDLNLLKLDPFPVAKMNIKQGGDSPVNIDLTFTNNDIIGLSNLKFKKAKGFGKDLAKKHELLFHAPSLRLEGPYDIKGQVLVLPISGSGKSNITLVKPDFIASFVGKPVVKDGQTYMEATNFKLNTKAERLWYFFGNLFNGDKALGDNMNAFLNDNWHAIFLECQESVQAAFSEVFQNIITTVFSKYPYEKFFSD</sequence>
<accession>B4NJ75</accession>
<evidence type="ECO:0000313" key="5">
    <source>
        <dbReference type="EMBL" id="EDW83868.2"/>
    </source>
</evidence>
<dbReference type="PANTHER" id="PTHR11008">
    <property type="entry name" value="PROTEIN TAKEOUT-LIKE PROTEIN"/>
    <property type="match status" value="1"/>
</dbReference>
<evidence type="ECO:0008006" key="7">
    <source>
        <dbReference type="Google" id="ProtNLM"/>
    </source>
</evidence>
<evidence type="ECO:0000256" key="2">
    <source>
        <dbReference type="ARBA" id="ARBA00023108"/>
    </source>
</evidence>
<comment type="similarity">
    <text evidence="3">Belongs to the TO family.</text>
</comment>
<dbReference type="KEGG" id="dwi:6650003"/>
<dbReference type="AlphaFoldDB" id="B4NJ75"/>
<dbReference type="InterPro" id="IPR010562">
    <property type="entry name" value="Haemolymph_juvenile_hormone-bd"/>
</dbReference>
<keyword evidence="2" id="KW-0090">Biological rhythms</keyword>
<dbReference type="EMBL" id="CH964272">
    <property type="protein sequence ID" value="EDW83868.2"/>
    <property type="molecule type" value="Genomic_DNA"/>
</dbReference>
<dbReference type="InParanoid" id="B4NJ75"/>
<dbReference type="Proteomes" id="UP000007798">
    <property type="component" value="Unassembled WGS sequence"/>
</dbReference>
<evidence type="ECO:0000256" key="1">
    <source>
        <dbReference type="ARBA" id="ARBA00022729"/>
    </source>
</evidence>
<dbReference type="InterPro" id="IPR038606">
    <property type="entry name" value="To_sf"/>
</dbReference>
<dbReference type="STRING" id="7260.B4NJ75"/>
<organism evidence="5 6">
    <name type="scientific">Drosophila willistoni</name>
    <name type="common">Fruit fly</name>
    <dbReference type="NCBI Taxonomy" id="7260"/>
    <lineage>
        <taxon>Eukaryota</taxon>
        <taxon>Metazoa</taxon>
        <taxon>Ecdysozoa</taxon>
        <taxon>Arthropoda</taxon>
        <taxon>Hexapoda</taxon>
        <taxon>Insecta</taxon>
        <taxon>Pterygota</taxon>
        <taxon>Neoptera</taxon>
        <taxon>Endopterygota</taxon>
        <taxon>Diptera</taxon>
        <taxon>Brachycera</taxon>
        <taxon>Muscomorpha</taxon>
        <taxon>Ephydroidea</taxon>
        <taxon>Drosophilidae</taxon>
        <taxon>Drosophila</taxon>
        <taxon>Sophophora</taxon>
    </lineage>
</organism>
<evidence type="ECO:0000256" key="4">
    <source>
        <dbReference type="SAM" id="SignalP"/>
    </source>
</evidence>
<dbReference type="PANTHER" id="PTHR11008:SF40">
    <property type="entry name" value="PROTEIN TAKEOUT"/>
    <property type="match status" value="1"/>
</dbReference>
<dbReference type="FunCoup" id="B4NJ75">
    <property type="interactions" value="31"/>
</dbReference>
<dbReference type="OrthoDB" id="8190514at2759"/>
<dbReference type="Pfam" id="PF06585">
    <property type="entry name" value="JHBP"/>
    <property type="match status" value="1"/>
</dbReference>
<evidence type="ECO:0000256" key="3">
    <source>
        <dbReference type="ARBA" id="ARBA00060902"/>
    </source>
</evidence>
<dbReference type="FunFam" id="3.15.10.30:FF:000001">
    <property type="entry name" value="Takeout-like protein 1"/>
    <property type="match status" value="1"/>
</dbReference>
<dbReference type="GO" id="GO:0007623">
    <property type="term" value="P:circadian rhythm"/>
    <property type="evidence" value="ECO:0007669"/>
    <property type="project" value="UniProtKB-ARBA"/>
</dbReference>
<keyword evidence="1 4" id="KW-0732">Signal</keyword>